<keyword evidence="3" id="KW-1185">Reference proteome</keyword>
<evidence type="ECO:0000313" key="2">
    <source>
        <dbReference type="EMBL" id="SHF09017.1"/>
    </source>
</evidence>
<dbReference type="InterPro" id="IPR007235">
    <property type="entry name" value="Glyco_trans_28_C"/>
</dbReference>
<gene>
    <name evidence="2" type="ORF">SAMN05444339_103242</name>
</gene>
<accession>A0A1M4YTZ5</accession>
<protein>
    <submittedName>
        <fullName evidence="2">Predicted glycosyl transferase</fullName>
    </submittedName>
</protein>
<dbReference type="GO" id="GO:0016758">
    <property type="term" value="F:hexosyltransferase activity"/>
    <property type="evidence" value="ECO:0007669"/>
    <property type="project" value="InterPro"/>
</dbReference>
<dbReference type="Gene3D" id="3.40.50.2000">
    <property type="entry name" value="Glycogen Phosphorylase B"/>
    <property type="match status" value="1"/>
</dbReference>
<sequence>MTAIRAFFYVQHLLGIGHLARASRIAQAMVEAGMEVTMVTGGMPVPGFPGAGVHHVALPALAIGEGGFSGLVNASGQPADADELAHRRDLLLEAFASARPDVVITEAFPFGRRQMRFELLPLLDAISAARPRPLLMASVRDILQARAKPQRDQETVDLIRNHYDRVLVHGDPAFAALSDSFPLTSQIADRVMHTGLVCQPAPRPSAERFDVVVSAGGGAVGATLVQAAVAAIRLRPALGACLVITGPNLPQADYDALIQSASDNVTVARFRTDFAAVLASARLSISQAGYNTVADILQAGCRALLVPFASGGETEQTQRATLLSRAGRAVILSEAETDGHSMAIAMDRALAQDPSAATTFAKTDGAARTAAILQDLLASR</sequence>
<evidence type="ECO:0000259" key="1">
    <source>
        <dbReference type="Pfam" id="PF04101"/>
    </source>
</evidence>
<keyword evidence="2" id="KW-0808">Transferase</keyword>
<dbReference type="Proteomes" id="UP000183987">
    <property type="component" value="Unassembled WGS sequence"/>
</dbReference>
<dbReference type="SUPFAM" id="SSF53756">
    <property type="entry name" value="UDP-Glycosyltransferase/glycogen phosphorylase"/>
    <property type="match status" value="1"/>
</dbReference>
<dbReference type="Pfam" id="PF04101">
    <property type="entry name" value="Glyco_tran_28_C"/>
    <property type="match status" value="1"/>
</dbReference>
<dbReference type="PANTHER" id="PTHR21015">
    <property type="entry name" value="UDP-N-ACETYLGLUCOSAMINE--N-ACETYLMURAMYL-(PENTAPEPTIDE) PYROPHOSPHORYL-UNDECAPRENOL N-ACETYLGLUCOSAMINE TRANSFERASE 1"/>
    <property type="match status" value="1"/>
</dbReference>
<feature type="domain" description="Glycosyl transferase family 28 C-terminal" evidence="1">
    <location>
        <begin position="217"/>
        <end position="362"/>
    </location>
</feature>
<dbReference type="OrthoDB" id="503443at2"/>
<dbReference type="PANTHER" id="PTHR21015:SF28">
    <property type="entry name" value="SLL1722 PROTEIN"/>
    <property type="match status" value="1"/>
</dbReference>
<organism evidence="2 3">
    <name type="scientific">Loktanella atrilutea</name>
    <dbReference type="NCBI Taxonomy" id="366533"/>
    <lineage>
        <taxon>Bacteria</taxon>
        <taxon>Pseudomonadati</taxon>
        <taxon>Pseudomonadota</taxon>
        <taxon>Alphaproteobacteria</taxon>
        <taxon>Rhodobacterales</taxon>
        <taxon>Roseobacteraceae</taxon>
        <taxon>Loktanella</taxon>
    </lineage>
</organism>
<dbReference type="AlphaFoldDB" id="A0A1M4YTZ5"/>
<dbReference type="EMBL" id="FQUE01000003">
    <property type="protein sequence ID" value="SHF09017.1"/>
    <property type="molecule type" value="Genomic_DNA"/>
</dbReference>
<dbReference type="STRING" id="366533.SAMN05444339_103242"/>
<evidence type="ECO:0000313" key="3">
    <source>
        <dbReference type="Proteomes" id="UP000183987"/>
    </source>
</evidence>
<dbReference type="RefSeq" id="WP_072856907.1">
    <property type="nucleotide sequence ID" value="NZ_FQUE01000003.1"/>
</dbReference>
<name>A0A1M4YTZ5_LOKAT</name>
<proteinExistence type="predicted"/>
<reference evidence="3" key="1">
    <citation type="submission" date="2016-11" db="EMBL/GenBank/DDBJ databases">
        <authorList>
            <person name="Varghese N."/>
            <person name="Submissions S."/>
        </authorList>
    </citation>
    <scope>NUCLEOTIDE SEQUENCE [LARGE SCALE GENOMIC DNA]</scope>
    <source>
        <strain evidence="3">DSM 29326</strain>
    </source>
</reference>